<dbReference type="OrthoDB" id="659398at2"/>
<name>H1YH33_9SPHI</name>
<organism evidence="2 3">
    <name type="scientific">Mucilaginibacter paludis DSM 18603</name>
    <dbReference type="NCBI Taxonomy" id="714943"/>
    <lineage>
        <taxon>Bacteria</taxon>
        <taxon>Pseudomonadati</taxon>
        <taxon>Bacteroidota</taxon>
        <taxon>Sphingobacteriia</taxon>
        <taxon>Sphingobacteriales</taxon>
        <taxon>Sphingobacteriaceae</taxon>
        <taxon>Mucilaginibacter</taxon>
    </lineage>
</organism>
<dbReference type="InterPro" id="IPR036378">
    <property type="entry name" value="FAS1_dom_sf"/>
</dbReference>
<dbReference type="HOGENOM" id="CLU_376369_0_0_10"/>
<dbReference type="PROSITE" id="PS51257">
    <property type="entry name" value="PROKAR_LIPOPROTEIN"/>
    <property type="match status" value="1"/>
</dbReference>
<dbReference type="AlphaFoldDB" id="H1YH33"/>
<sequence>MNKYITSIVCILAMTSIFSSCQKKMFDDYYARPDGLAQPIYQELQKKGNFTTALALIDKAGYKTILGTAGYWTFFVPNDNAFQGYFQENGISGVAALDSAKAAGIITYSLVANAYRKDQLGILQTAKGAVADNAYRRKTAYYDFTFVDPNHSGVSVANNRNATYVANDNNNKYIPYFLSGYFGINALTASDYNAFYPTSTFTGFNVAGAKVITADIPAENGIMHEIDKVIPPIPSIDQYISQNPDYSEFMRLLDKLAIYTANIALTSRYKVLTGKSDIVYVKSYPATLAFAPNNEGYLALTQTDAQANGWTMVVPKNSALLAYEKDILANFGTFDAAPPSVLTDLINAHMWLSTIWPRDILTSNNNLQVQSATFVASDIIDTKMLSNGNFYGTKAVQQANVFRTVYGKAYLDPKYSLMTRIFGQTDLKVGSTNTNFKYTLFMMSDLEVKKAGYDYIPDQSVWTYTDPNASGSSPSTSALQERLARIAANSLLYTAYGQFDNLSGEGIAESFGGEYVKFKNNKVFAAGNVVKGTAVTIDSVKTAFNGRVYYTKGLLQFAENTETLGQSIERLGLSTDPVVAANFNYFYQYLINCGTLWIPLTKDIIGAAVGGQYTAFIPTNAAIMQAVRNNLLPGNSVTGQPTFSPTTTLDQAKVINFLLYHIVERNTIAADGIKNGIFPTLLKDINGNAKTLTVFYPGTDPTRYVPAQMEVRDGKFTSGTGATINLAGSNNLANRALIHSINQVLNSN</sequence>
<dbReference type="InterPro" id="IPR050904">
    <property type="entry name" value="Adhesion/Biosynth-related"/>
</dbReference>
<dbReference type="PROSITE" id="PS50213">
    <property type="entry name" value="FAS1"/>
    <property type="match status" value="2"/>
</dbReference>
<protein>
    <submittedName>
        <fullName evidence="2">Beta-Ig-H3/fasciclin</fullName>
    </submittedName>
</protein>
<reference evidence="2" key="1">
    <citation type="submission" date="2011-09" db="EMBL/GenBank/DDBJ databases">
        <title>The permanent draft genome of Mucilaginibacter paludis DSM 18603.</title>
        <authorList>
            <consortium name="US DOE Joint Genome Institute (JGI-PGF)"/>
            <person name="Lucas S."/>
            <person name="Han J."/>
            <person name="Lapidus A."/>
            <person name="Bruce D."/>
            <person name="Goodwin L."/>
            <person name="Pitluck S."/>
            <person name="Peters L."/>
            <person name="Kyrpides N."/>
            <person name="Mavromatis K."/>
            <person name="Ivanova N."/>
            <person name="Mikhailova N."/>
            <person name="Held B."/>
            <person name="Detter J.C."/>
            <person name="Tapia R."/>
            <person name="Han C."/>
            <person name="Land M."/>
            <person name="Hauser L."/>
            <person name="Markowitz V."/>
            <person name="Cheng J.-F."/>
            <person name="Hugenholtz P."/>
            <person name="Woyke T."/>
            <person name="Wu D."/>
            <person name="Tindall B."/>
            <person name="Brambilla E."/>
            <person name="Klenk H.-P."/>
            <person name="Eisen J.A."/>
        </authorList>
    </citation>
    <scope>NUCLEOTIDE SEQUENCE [LARGE SCALE GENOMIC DNA]</scope>
    <source>
        <strain evidence="2">DSM 18603</strain>
    </source>
</reference>
<feature type="domain" description="FAS1" evidence="1">
    <location>
        <begin position="37"/>
        <end position="230"/>
    </location>
</feature>
<dbReference type="InterPro" id="IPR000782">
    <property type="entry name" value="FAS1_domain"/>
</dbReference>
<dbReference type="Proteomes" id="UP000002774">
    <property type="component" value="Chromosome"/>
</dbReference>
<dbReference type="eggNOG" id="COG2335">
    <property type="taxonomic scope" value="Bacteria"/>
</dbReference>
<dbReference type="PANTHER" id="PTHR10900">
    <property type="entry name" value="PERIOSTIN-RELATED"/>
    <property type="match status" value="1"/>
</dbReference>
<dbReference type="SUPFAM" id="SSF82153">
    <property type="entry name" value="FAS1 domain"/>
    <property type="match status" value="2"/>
</dbReference>
<evidence type="ECO:0000259" key="1">
    <source>
        <dbReference type="PROSITE" id="PS50213"/>
    </source>
</evidence>
<proteinExistence type="predicted"/>
<feature type="domain" description="FAS1" evidence="1">
    <location>
        <begin position="570"/>
        <end position="745"/>
    </location>
</feature>
<dbReference type="PANTHER" id="PTHR10900:SF77">
    <property type="entry name" value="FI19380P1"/>
    <property type="match status" value="1"/>
</dbReference>
<accession>H1YH33</accession>
<dbReference type="Pfam" id="PF02469">
    <property type="entry name" value="Fasciclin"/>
    <property type="match status" value="2"/>
</dbReference>
<evidence type="ECO:0000313" key="3">
    <source>
        <dbReference type="Proteomes" id="UP000002774"/>
    </source>
</evidence>
<dbReference type="RefSeq" id="WP_008507894.1">
    <property type="nucleotide sequence ID" value="NZ_CM001403.1"/>
</dbReference>
<evidence type="ECO:0000313" key="2">
    <source>
        <dbReference type="EMBL" id="EHQ27442.1"/>
    </source>
</evidence>
<dbReference type="EMBL" id="CM001403">
    <property type="protein sequence ID" value="EHQ27442.1"/>
    <property type="molecule type" value="Genomic_DNA"/>
</dbReference>
<keyword evidence="3" id="KW-1185">Reference proteome</keyword>
<dbReference type="Gene3D" id="2.30.180.10">
    <property type="entry name" value="FAS1 domain"/>
    <property type="match status" value="2"/>
</dbReference>
<dbReference type="STRING" id="714943.Mucpa_3342"/>
<gene>
    <name evidence="2" type="ORF">Mucpa_3342</name>
</gene>